<reference evidence="3" key="1">
    <citation type="journal article" date="2019" name="Int. J. Syst. Evol. Microbiol.">
        <title>The Global Catalogue of Microorganisms (GCM) 10K type strain sequencing project: providing services to taxonomists for standard genome sequencing and annotation.</title>
        <authorList>
            <consortium name="The Broad Institute Genomics Platform"/>
            <consortium name="The Broad Institute Genome Sequencing Center for Infectious Disease"/>
            <person name="Wu L."/>
            <person name="Ma J."/>
        </authorList>
    </citation>
    <scope>NUCLEOTIDE SEQUENCE [LARGE SCALE GENOMIC DNA]</scope>
    <source>
        <strain evidence="3">CCUG 62414</strain>
    </source>
</reference>
<feature type="signal peptide" evidence="1">
    <location>
        <begin position="1"/>
        <end position="21"/>
    </location>
</feature>
<keyword evidence="3" id="KW-1185">Reference proteome</keyword>
<evidence type="ECO:0000313" key="2">
    <source>
        <dbReference type="EMBL" id="MFD0990742.1"/>
    </source>
</evidence>
<dbReference type="EMBL" id="JBHTJI010000009">
    <property type="protein sequence ID" value="MFD0990742.1"/>
    <property type="molecule type" value="Genomic_DNA"/>
</dbReference>
<sequence>MKKLKFSIVIVLLTLNGFAQKNCDYQIDEKQILENKNLDSFLNEFKSEKFAVYNDKISIPKHIKKVLDCIATEFSIANPTEEYQAGCIAEKDIPKRQLIFLAKSEDVLVMTYATGGIGSSTHFLFIKYDSKKIIDLWTGVGMGIIKHKSLEEITKYISSQRDREWGLNTNLVYI</sequence>
<accession>A0ABW3JJT5</accession>
<comment type="caution">
    <text evidence="2">The sequence shown here is derived from an EMBL/GenBank/DDBJ whole genome shotgun (WGS) entry which is preliminary data.</text>
</comment>
<evidence type="ECO:0000313" key="3">
    <source>
        <dbReference type="Proteomes" id="UP001597061"/>
    </source>
</evidence>
<dbReference type="RefSeq" id="WP_379926386.1">
    <property type="nucleotide sequence ID" value="NZ_JBHTJI010000009.1"/>
</dbReference>
<gene>
    <name evidence="2" type="ORF">ACFQ1R_11590</name>
</gene>
<organism evidence="2 3">
    <name type="scientific">Mariniflexile jejuense</name>
    <dbReference type="NCBI Taxonomy" id="1173582"/>
    <lineage>
        <taxon>Bacteria</taxon>
        <taxon>Pseudomonadati</taxon>
        <taxon>Bacteroidota</taxon>
        <taxon>Flavobacteriia</taxon>
        <taxon>Flavobacteriales</taxon>
        <taxon>Flavobacteriaceae</taxon>
        <taxon>Mariniflexile</taxon>
    </lineage>
</organism>
<evidence type="ECO:0008006" key="4">
    <source>
        <dbReference type="Google" id="ProtNLM"/>
    </source>
</evidence>
<dbReference type="Proteomes" id="UP001597061">
    <property type="component" value="Unassembled WGS sequence"/>
</dbReference>
<name>A0ABW3JJT5_9FLAO</name>
<feature type="chain" id="PRO_5045890011" description="TLP18.3/Psb32/MOLO-1 phosphatase superfamily protein" evidence="1">
    <location>
        <begin position="22"/>
        <end position="174"/>
    </location>
</feature>
<evidence type="ECO:0000256" key="1">
    <source>
        <dbReference type="SAM" id="SignalP"/>
    </source>
</evidence>
<keyword evidence="1" id="KW-0732">Signal</keyword>
<protein>
    <recommendedName>
        <fullName evidence="4">TLP18.3/Psb32/MOLO-1 phosphatase superfamily protein</fullName>
    </recommendedName>
</protein>
<proteinExistence type="predicted"/>